<reference evidence="1" key="1">
    <citation type="submission" date="2023-04" db="EMBL/GenBank/DDBJ databases">
        <title>Draft Genome sequencing of Naganishia species isolated from polar environments using Oxford Nanopore Technology.</title>
        <authorList>
            <person name="Leo P."/>
            <person name="Venkateswaran K."/>
        </authorList>
    </citation>
    <scope>NUCLEOTIDE SEQUENCE</scope>
    <source>
        <strain evidence="1">MNA-CCFEE 5261</strain>
    </source>
</reference>
<accession>A0ACC2WFV1</accession>
<organism evidence="1 2">
    <name type="scientific">Naganishia cerealis</name>
    <dbReference type="NCBI Taxonomy" id="610337"/>
    <lineage>
        <taxon>Eukaryota</taxon>
        <taxon>Fungi</taxon>
        <taxon>Dikarya</taxon>
        <taxon>Basidiomycota</taxon>
        <taxon>Agaricomycotina</taxon>
        <taxon>Tremellomycetes</taxon>
        <taxon>Filobasidiales</taxon>
        <taxon>Filobasidiaceae</taxon>
        <taxon>Naganishia</taxon>
    </lineage>
</organism>
<dbReference type="EMBL" id="JASBWR010000018">
    <property type="protein sequence ID" value="KAJ9109412.1"/>
    <property type="molecule type" value="Genomic_DNA"/>
</dbReference>
<comment type="caution">
    <text evidence="1">The sequence shown here is derived from an EMBL/GenBank/DDBJ whole genome shotgun (WGS) entry which is preliminary data.</text>
</comment>
<evidence type="ECO:0000313" key="1">
    <source>
        <dbReference type="EMBL" id="KAJ9109412.1"/>
    </source>
</evidence>
<sequence>MAWKRLLYLAQPYPDNYTDPCFLSQIKRNTTVAKYSYWHLVDHFSLIVLHLATVVLVELTFLGIYDRGWDPVVPMVIAAAGVVVGMVAWDTVTGKKTPPLTKNSPKIKTDKWNTVRSVLVVILIVLVLSPVLKSLTRSTSSDSIWALSLILCLFNMLCHDYAMDPHLAAYRPMLSTNLSLLNALVLASRLSSSLHVFCFVVFAAVVNILVPLFDVGIRRSNPNSRLHHIVLFLFYLAVCVATNNLFGPGLVLVWLMTMAGIALMLPAYFLWVQQYKNELQGPWDPAKPIIRRQDS</sequence>
<keyword evidence="2" id="KW-1185">Reference proteome</keyword>
<dbReference type="Proteomes" id="UP001241377">
    <property type="component" value="Unassembled WGS sequence"/>
</dbReference>
<protein>
    <submittedName>
        <fullName evidence="1">Uncharacterized protein</fullName>
    </submittedName>
</protein>
<name>A0ACC2WFV1_9TREE</name>
<gene>
    <name evidence="1" type="ORF">QFC19_002164</name>
</gene>
<proteinExistence type="predicted"/>
<evidence type="ECO:0000313" key="2">
    <source>
        <dbReference type="Proteomes" id="UP001241377"/>
    </source>
</evidence>